<dbReference type="InterPro" id="IPR028082">
    <property type="entry name" value="Peripla_BP_I"/>
</dbReference>
<dbReference type="PROSITE" id="PS50932">
    <property type="entry name" value="HTH_LACI_2"/>
    <property type="match status" value="1"/>
</dbReference>
<evidence type="ECO:0000313" key="5">
    <source>
        <dbReference type="EMBL" id="MBB5430937.1"/>
    </source>
</evidence>
<dbReference type="InterPro" id="IPR010982">
    <property type="entry name" value="Lambda_DNA-bd_dom_sf"/>
</dbReference>
<comment type="caution">
    <text evidence="5">The sequence shown here is derived from an EMBL/GenBank/DDBJ whole genome shotgun (WGS) entry which is preliminary data.</text>
</comment>
<name>A0A7W8QI48_9ACTN</name>
<evidence type="ECO:0000256" key="2">
    <source>
        <dbReference type="ARBA" id="ARBA00023125"/>
    </source>
</evidence>
<feature type="domain" description="HTH lacI-type" evidence="4">
    <location>
        <begin position="6"/>
        <end position="60"/>
    </location>
</feature>
<dbReference type="Gene3D" id="1.10.260.40">
    <property type="entry name" value="lambda repressor-like DNA-binding domains"/>
    <property type="match status" value="1"/>
</dbReference>
<dbReference type="SUPFAM" id="SSF53822">
    <property type="entry name" value="Periplasmic binding protein-like I"/>
    <property type="match status" value="1"/>
</dbReference>
<evidence type="ECO:0000259" key="4">
    <source>
        <dbReference type="PROSITE" id="PS50932"/>
    </source>
</evidence>
<protein>
    <submittedName>
        <fullName evidence="5">LacI family transcriptional regulator</fullName>
    </submittedName>
</protein>
<dbReference type="SMART" id="SM00354">
    <property type="entry name" value="HTH_LACI"/>
    <property type="match status" value="1"/>
</dbReference>
<evidence type="ECO:0000313" key="6">
    <source>
        <dbReference type="Proteomes" id="UP000572635"/>
    </source>
</evidence>
<keyword evidence="6" id="KW-1185">Reference proteome</keyword>
<dbReference type="EMBL" id="JACHDB010000001">
    <property type="protein sequence ID" value="MBB5430937.1"/>
    <property type="molecule type" value="Genomic_DNA"/>
</dbReference>
<dbReference type="InterPro" id="IPR000843">
    <property type="entry name" value="HTH_LacI"/>
</dbReference>
<keyword evidence="2" id="KW-0238">DNA-binding</keyword>
<keyword evidence="3" id="KW-0804">Transcription</keyword>
<reference evidence="5 6" key="1">
    <citation type="submission" date="2020-08" db="EMBL/GenBank/DDBJ databases">
        <title>Sequencing the genomes of 1000 actinobacteria strains.</title>
        <authorList>
            <person name="Klenk H.-P."/>
        </authorList>
    </citation>
    <scope>NUCLEOTIDE SEQUENCE [LARGE SCALE GENOMIC DNA]</scope>
    <source>
        <strain evidence="5 6">DSM 44551</strain>
    </source>
</reference>
<organism evidence="5 6">
    <name type="scientific">Nocardiopsis composta</name>
    <dbReference type="NCBI Taxonomy" id="157465"/>
    <lineage>
        <taxon>Bacteria</taxon>
        <taxon>Bacillati</taxon>
        <taxon>Actinomycetota</taxon>
        <taxon>Actinomycetes</taxon>
        <taxon>Streptosporangiales</taxon>
        <taxon>Nocardiopsidaceae</taxon>
        <taxon>Nocardiopsis</taxon>
    </lineage>
</organism>
<gene>
    <name evidence="5" type="ORF">HDA36_001021</name>
</gene>
<dbReference type="Gene3D" id="3.40.50.2300">
    <property type="match status" value="2"/>
</dbReference>
<dbReference type="InterPro" id="IPR046335">
    <property type="entry name" value="LacI/GalR-like_sensor"/>
</dbReference>
<dbReference type="PANTHER" id="PTHR30146">
    <property type="entry name" value="LACI-RELATED TRANSCRIPTIONAL REPRESSOR"/>
    <property type="match status" value="1"/>
</dbReference>
<dbReference type="RefSeq" id="WP_221331461.1">
    <property type="nucleotide sequence ID" value="NZ_JACHDB010000001.1"/>
</dbReference>
<dbReference type="CDD" id="cd06267">
    <property type="entry name" value="PBP1_LacI_sugar_binding-like"/>
    <property type="match status" value="1"/>
</dbReference>
<dbReference type="GO" id="GO:0000976">
    <property type="term" value="F:transcription cis-regulatory region binding"/>
    <property type="evidence" value="ECO:0007669"/>
    <property type="project" value="TreeGrafter"/>
</dbReference>
<dbReference type="Proteomes" id="UP000572635">
    <property type="component" value="Unassembled WGS sequence"/>
</dbReference>
<dbReference type="SUPFAM" id="SSF47413">
    <property type="entry name" value="lambda repressor-like DNA-binding domains"/>
    <property type="match status" value="1"/>
</dbReference>
<dbReference type="Pfam" id="PF00356">
    <property type="entry name" value="LacI"/>
    <property type="match status" value="1"/>
</dbReference>
<dbReference type="GO" id="GO:0003700">
    <property type="term" value="F:DNA-binding transcription factor activity"/>
    <property type="evidence" value="ECO:0007669"/>
    <property type="project" value="TreeGrafter"/>
</dbReference>
<proteinExistence type="predicted"/>
<keyword evidence="1" id="KW-0805">Transcription regulation</keyword>
<evidence type="ECO:0000256" key="1">
    <source>
        <dbReference type="ARBA" id="ARBA00023015"/>
    </source>
</evidence>
<sequence length="331" mass="34494">MGGSRPTMADVAREAGISTALVSIVMRGAPGASDATRSRVKRIAEDMGYVPDERARKLRRTRSRLLGVAFQLQQPFHADLVEEIYEATADTGYEIALSAVTPRRDRETAAQALLRERCDAIVLLGGGMDAPAAARLAERVPTLVVAGRCDAPGVGVVRADDGAGVSLAVDHLAGLGHRRIAHIDGGRAAGAEDRREGFRAAVERHGLAGSAEVVGGGLTEADGARGAQRLLARPHPPTAVVAFNDRCALGVLEALAREGVEVPGRMSVVGYDDSRFARSAFTRTTTVSQDAGRMARAVVSGALARIAGGAPEEVVLPVHLVPGETTGPAPR</sequence>
<accession>A0A7W8QI48</accession>
<dbReference type="PANTHER" id="PTHR30146:SF109">
    <property type="entry name" value="HTH-TYPE TRANSCRIPTIONAL REGULATOR GALS"/>
    <property type="match status" value="1"/>
</dbReference>
<dbReference type="CDD" id="cd01392">
    <property type="entry name" value="HTH_LacI"/>
    <property type="match status" value="1"/>
</dbReference>
<evidence type="ECO:0000256" key="3">
    <source>
        <dbReference type="ARBA" id="ARBA00023163"/>
    </source>
</evidence>
<dbReference type="Pfam" id="PF13377">
    <property type="entry name" value="Peripla_BP_3"/>
    <property type="match status" value="1"/>
</dbReference>
<dbReference type="AlphaFoldDB" id="A0A7W8QI48"/>